<reference evidence="4 5" key="1">
    <citation type="submission" date="2024-06" db="EMBL/GenBank/DDBJ databases">
        <title>Flavobacterium spp. isolated from glacier.</title>
        <authorList>
            <person name="Han D."/>
        </authorList>
    </citation>
    <scope>NUCLEOTIDE SEQUENCE [LARGE SCALE GENOMIC DNA]</scope>
    <source>
        <strain evidence="4 5">ZS1P70</strain>
    </source>
</reference>
<dbReference type="InterPro" id="IPR011250">
    <property type="entry name" value="OMP/PagP_B-barrel"/>
</dbReference>
<organism evidence="4 5">
    <name type="scientific">Flavobacterium zhoui</name>
    <dbReference type="NCBI Taxonomy" id="3230414"/>
    <lineage>
        <taxon>Bacteria</taxon>
        <taxon>Pseudomonadati</taxon>
        <taxon>Bacteroidota</taxon>
        <taxon>Flavobacteriia</taxon>
        <taxon>Flavobacteriales</taxon>
        <taxon>Flavobacteriaceae</taxon>
        <taxon>Flavobacterium</taxon>
    </lineage>
</organism>
<dbReference type="SUPFAM" id="SSF56925">
    <property type="entry name" value="OMPA-like"/>
    <property type="match status" value="1"/>
</dbReference>
<evidence type="ECO:0000259" key="3">
    <source>
        <dbReference type="Pfam" id="PF13505"/>
    </source>
</evidence>
<dbReference type="InterPro" id="IPR027385">
    <property type="entry name" value="Beta-barrel_OMP"/>
</dbReference>
<evidence type="ECO:0000256" key="1">
    <source>
        <dbReference type="ARBA" id="ARBA00022729"/>
    </source>
</evidence>
<sequence>MKKNLFVLGLLVCAMSMVAQTEKKESWYFKLGGSYFVQATATQFPVVGGQTPNRDVYVNGKLASRESITGSFGEGFRYGGNVGYRFTPRLGVEMGINYYNSNRKTMVETVDRVISMTGGPTYLDLTSEGQVKALDLAPAVVLFLGELKGFEPYSKVGVIVPVNGKLTIETTQNFNGPAVGGERKVFQSDKVKPNPTVGFLAALGTSYKLGKNLSAFGEVEYRNFTVHGKTKETTVYTVNGTDALSTRTTAQIHSNYTDHLDSTSNNSDFNTVDSTKPTDELSSYISISGVGLTLGLKYSL</sequence>
<feature type="chain" id="PRO_5046598376" evidence="2">
    <location>
        <begin position="20"/>
        <end position="300"/>
    </location>
</feature>
<accession>A0ABW6I8S5</accession>
<evidence type="ECO:0000313" key="5">
    <source>
        <dbReference type="Proteomes" id="UP001600107"/>
    </source>
</evidence>
<dbReference type="Pfam" id="PF13505">
    <property type="entry name" value="OMP_b-brl"/>
    <property type="match status" value="1"/>
</dbReference>
<evidence type="ECO:0000313" key="4">
    <source>
        <dbReference type="EMBL" id="MFE3872681.1"/>
    </source>
</evidence>
<feature type="signal peptide" evidence="2">
    <location>
        <begin position="1"/>
        <end position="19"/>
    </location>
</feature>
<gene>
    <name evidence="4" type="ORF">ACFX5F_15770</name>
</gene>
<dbReference type="Gene3D" id="2.40.160.20">
    <property type="match status" value="1"/>
</dbReference>
<comment type="caution">
    <text evidence="4">The sequence shown here is derived from an EMBL/GenBank/DDBJ whole genome shotgun (WGS) entry which is preliminary data.</text>
</comment>
<keyword evidence="5" id="KW-1185">Reference proteome</keyword>
<keyword evidence="1 2" id="KW-0732">Signal</keyword>
<name>A0ABW6I8S5_9FLAO</name>
<dbReference type="Proteomes" id="UP001600107">
    <property type="component" value="Unassembled WGS sequence"/>
</dbReference>
<dbReference type="RefSeq" id="WP_379852988.1">
    <property type="nucleotide sequence ID" value="NZ_JBHZPY010000020.1"/>
</dbReference>
<feature type="domain" description="Outer membrane protein beta-barrel" evidence="3">
    <location>
        <begin position="19"/>
        <end position="231"/>
    </location>
</feature>
<evidence type="ECO:0000256" key="2">
    <source>
        <dbReference type="SAM" id="SignalP"/>
    </source>
</evidence>
<proteinExistence type="predicted"/>
<dbReference type="EMBL" id="JBHZPY010000020">
    <property type="protein sequence ID" value="MFE3872681.1"/>
    <property type="molecule type" value="Genomic_DNA"/>
</dbReference>
<protein>
    <submittedName>
        <fullName evidence="4">Outer membrane beta-barrel protein</fullName>
    </submittedName>
</protein>